<feature type="region of interest" description="Disordered" evidence="1">
    <location>
        <begin position="221"/>
        <end position="254"/>
    </location>
</feature>
<keyword evidence="3" id="KW-1185">Reference proteome</keyword>
<gene>
    <name evidence="2" type="ORF">H4W30_004726</name>
</gene>
<reference evidence="2 3" key="1">
    <citation type="submission" date="2020-10" db="EMBL/GenBank/DDBJ databases">
        <title>Sequencing the genomes of 1000 actinobacteria strains.</title>
        <authorList>
            <person name="Klenk H.-P."/>
        </authorList>
    </citation>
    <scope>NUCLEOTIDE SEQUENCE [LARGE SCALE GENOMIC DNA]</scope>
    <source>
        <strain evidence="2 3">DSM 46661</strain>
    </source>
</reference>
<dbReference type="RefSeq" id="WP_225949837.1">
    <property type="nucleotide sequence ID" value="NZ_JADBEJ010000005.1"/>
</dbReference>
<organism evidence="2 3">
    <name type="scientific">Amycolatopsis roodepoortensis</name>
    <dbReference type="NCBI Taxonomy" id="700274"/>
    <lineage>
        <taxon>Bacteria</taxon>
        <taxon>Bacillati</taxon>
        <taxon>Actinomycetota</taxon>
        <taxon>Actinomycetes</taxon>
        <taxon>Pseudonocardiales</taxon>
        <taxon>Pseudonocardiaceae</taxon>
        <taxon>Amycolatopsis</taxon>
    </lineage>
</organism>
<evidence type="ECO:0000256" key="1">
    <source>
        <dbReference type="SAM" id="MobiDB-lite"/>
    </source>
</evidence>
<dbReference type="Pfam" id="PF09517">
    <property type="entry name" value="RE_Eco29kI"/>
    <property type="match status" value="1"/>
</dbReference>
<comment type="caution">
    <text evidence="2">The sequence shown here is derived from an EMBL/GenBank/DDBJ whole genome shotgun (WGS) entry which is preliminary data.</text>
</comment>
<feature type="compositionally biased region" description="Basic and acidic residues" evidence="1">
    <location>
        <begin position="234"/>
        <end position="243"/>
    </location>
</feature>
<accession>A0ABR9LAF1</accession>
<protein>
    <recommendedName>
        <fullName evidence="4">Eco29kI family restriction endonuclease</fullName>
    </recommendedName>
</protein>
<dbReference type="InterPro" id="IPR018575">
    <property type="entry name" value="Restrct_endonuc_II_Eco29kI"/>
</dbReference>
<sequence length="304" mass="34159">MAEIAELAQLSRQAMTNLRQRDHNFPAPVADLRSGPVFYEADILDYLASRGRNAQPLPRGNVKRNRTEKFNPLDRLNLAKSVENALLEEPQNPLPPAEPFPGAGLYCIYYSGDFPAYAPIVKAERQVPIYVGRAIPRGARAGFGGLLNSVEEPVLFNRLREHSRSIKQVEEFGMEDGGTPQLKLRDFTCRFLVVEDIWVPLAEALLIGHFQPLWNQTLQGFGNHDPGGGRRNGARPDWDELHPGRSWAVQQARPGRSVEESLRKIEEHFARVADESNKRKVMSTAEEVETLLKEIDGDSRADET</sequence>
<dbReference type="EMBL" id="JADBEJ010000005">
    <property type="protein sequence ID" value="MBE1577666.1"/>
    <property type="molecule type" value="Genomic_DNA"/>
</dbReference>
<evidence type="ECO:0000313" key="3">
    <source>
        <dbReference type="Proteomes" id="UP000656548"/>
    </source>
</evidence>
<proteinExistence type="predicted"/>
<dbReference type="Proteomes" id="UP000656548">
    <property type="component" value="Unassembled WGS sequence"/>
</dbReference>
<evidence type="ECO:0008006" key="4">
    <source>
        <dbReference type="Google" id="ProtNLM"/>
    </source>
</evidence>
<name>A0ABR9LAF1_9PSEU</name>
<evidence type="ECO:0000313" key="2">
    <source>
        <dbReference type="EMBL" id="MBE1577666.1"/>
    </source>
</evidence>